<dbReference type="InterPro" id="IPR055915">
    <property type="entry name" value="DUF7492"/>
</dbReference>
<feature type="non-terminal residue" evidence="3">
    <location>
        <position position="394"/>
    </location>
</feature>
<feature type="region of interest" description="Disordered" evidence="1">
    <location>
        <begin position="110"/>
        <end position="129"/>
    </location>
</feature>
<protein>
    <recommendedName>
        <fullName evidence="2">DUF7492 domain-containing protein</fullName>
    </recommendedName>
</protein>
<evidence type="ECO:0000259" key="2">
    <source>
        <dbReference type="Pfam" id="PF24320"/>
    </source>
</evidence>
<name>A0A6G1K5V8_9PLEO</name>
<reference evidence="3" key="1">
    <citation type="journal article" date="2020" name="Stud. Mycol.">
        <title>101 Dothideomycetes genomes: a test case for predicting lifestyles and emergence of pathogens.</title>
        <authorList>
            <person name="Haridas S."/>
            <person name="Albert R."/>
            <person name="Binder M."/>
            <person name="Bloem J."/>
            <person name="Labutti K."/>
            <person name="Salamov A."/>
            <person name="Andreopoulos B."/>
            <person name="Baker S."/>
            <person name="Barry K."/>
            <person name="Bills G."/>
            <person name="Bluhm B."/>
            <person name="Cannon C."/>
            <person name="Castanera R."/>
            <person name="Culley D."/>
            <person name="Daum C."/>
            <person name="Ezra D."/>
            <person name="Gonzalez J."/>
            <person name="Henrissat B."/>
            <person name="Kuo A."/>
            <person name="Liang C."/>
            <person name="Lipzen A."/>
            <person name="Lutzoni F."/>
            <person name="Magnuson J."/>
            <person name="Mondo S."/>
            <person name="Nolan M."/>
            <person name="Ohm R."/>
            <person name="Pangilinan J."/>
            <person name="Park H.-J."/>
            <person name="Ramirez L."/>
            <person name="Alfaro M."/>
            <person name="Sun H."/>
            <person name="Tritt A."/>
            <person name="Yoshinaga Y."/>
            <person name="Zwiers L.-H."/>
            <person name="Turgeon B."/>
            <person name="Goodwin S."/>
            <person name="Spatafora J."/>
            <person name="Crous P."/>
            <person name="Grigoriev I."/>
        </authorList>
    </citation>
    <scope>NUCLEOTIDE SEQUENCE</scope>
    <source>
        <strain evidence="3">CBS 279.74</strain>
    </source>
</reference>
<dbReference type="OrthoDB" id="64281at2759"/>
<dbReference type="Pfam" id="PF24320">
    <property type="entry name" value="DUF7492"/>
    <property type="match status" value="1"/>
</dbReference>
<keyword evidence="4" id="KW-1185">Reference proteome</keyword>
<dbReference type="AlphaFoldDB" id="A0A6G1K5V8"/>
<feature type="compositionally biased region" description="Polar residues" evidence="1">
    <location>
        <begin position="314"/>
        <end position="340"/>
    </location>
</feature>
<accession>A0A6G1K5V8</accession>
<evidence type="ECO:0000313" key="3">
    <source>
        <dbReference type="EMBL" id="KAF2708150.1"/>
    </source>
</evidence>
<evidence type="ECO:0000313" key="4">
    <source>
        <dbReference type="Proteomes" id="UP000799428"/>
    </source>
</evidence>
<evidence type="ECO:0000256" key="1">
    <source>
        <dbReference type="SAM" id="MobiDB-lite"/>
    </source>
</evidence>
<dbReference type="Proteomes" id="UP000799428">
    <property type="component" value="Unassembled WGS sequence"/>
</dbReference>
<feature type="domain" description="DUF7492" evidence="2">
    <location>
        <begin position="13"/>
        <end position="287"/>
    </location>
</feature>
<feature type="compositionally biased region" description="Polar residues" evidence="1">
    <location>
        <begin position="110"/>
        <end position="119"/>
    </location>
</feature>
<dbReference type="EMBL" id="MU005772">
    <property type="protein sequence ID" value="KAF2708150.1"/>
    <property type="molecule type" value="Genomic_DNA"/>
</dbReference>
<organism evidence="3 4">
    <name type="scientific">Pleomassaria siparia CBS 279.74</name>
    <dbReference type="NCBI Taxonomy" id="1314801"/>
    <lineage>
        <taxon>Eukaryota</taxon>
        <taxon>Fungi</taxon>
        <taxon>Dikarya</taxon>
        <taxon>Ascomycota</taxon>
        <taxon>Pezizomycotina</taxon>
        <taxon>Dothideomycetes</taxon>
        <taxon>Pleosporomycetidae</taxon>
        <taxon>Pleosporales</taxon>
        <taxon>Pleomassariaceae</taxon>
        <taxon>Pleomassaria</taxon>
    </lineage>
</organism>
<proteinExistence type="predicted"/>
<gene>
    <name evidence="3" type="ORF">K504DRAFT_351493</name>
</gene>
<feature type="non-terminal residue" evidence="3">
    <location>
        <position position="1"/>
    </location>
</feature>
<feature type="region of interest" description="Disordered" evidence="1">
    <location>
        <begin position="312"/>
        <end position="340"/>
    </location>
</feature>
<sequence>TAALILGAAPAVLAHTWVSQLRTINQVGEYIGEYGYPRNFLDTSDAGYNGETSMTYLVPPVEQQPPFINSTNLLCNPNLRKPVQNPKYPRLQATPGVWIALRYAENGHTSNPSNLNGHTPGTLDLGRRPNGGTVFIFGTTEPKEDEKIADVLQWTQDGNGGDKRGLLLATQNYDDGRCYQVNQSPVTKERMALTKNYRLGQPDGPGNYELPCEADVQLPKDAPVGKPLSLYWVWNWAMDPTENNPNANPTFPKGKDEYYTTCMDVDIVDAIKTNASAKFALAQQDSMEVAVRNYKSRTAQFKDPIAAEVGPVFKSNSSDSQPSVLPTAKPTTIAPSPPQTTLATSIGVPSLNSTGKPTIEIPTLTVRPGDKPTSLPNDDDVVTVIVTERVTVTA</sequence>